<dbReference type="PROSITE" id="PS51257">
    <property type="entry name" value="PROKAR_LIPOPROTEIN"/>
    <property type="match status" value="1"/>
</dbReference>
<name>A0A560CRF4_AZOBR</name>
<protein>
    <submittedName>
        <fullName evidence="3">Cholesterol transport system auxiliary component</fullName>
    </submittedName>
</protein>
<dbReference type="EMBL" id="VITH01000001">
    <property type="protein sequence ID" value="TWA87440.1"/>
    <property type="molecule type" value="Genomic_DNA"/>
</dbReference>
<dbReference type="RefSeq" id="WP_247888090.1">
    <property type="nucleotide sequence ID" value="NZ_VITH01000001.1"/>
</dbReference>
<feature type="chain" id="PRO_5022151301" evidence="1">
    <location>
        <begin position="33"/>
        <end position="230"/>
    </location>
</feature>
<evidence type="ECO:0000259" key="2">
    <source>
        <dbReference type="Pfam" id="PF03886"/>
    </source>
</evidence>
<reference evidence="3 4" key="1">
    <citation type="submission" date="2019-06" db="EMBL/GenBank/DDBJ databases">
        <title>Genomic Encyclopedia of Type Strains, Phase IV (KMG-V): Genome sequencing to study the core and pangenomes of soil and plant-associated prokaryotes.</title>
        <authorList>
            <person name="Whitman W."/>
        </authorList>
    </citation>
    <scope>NUCLEOTIDE SEQUENCE [LARGE SCALE GENOMIC DNA]</scope>
    <source>
        <strain evidence="3 4">BR 11650</strain>
    </source>
</reference>
<dbReference type="Gene3D" id="3.40.50.10610">
    <property type="entry name" value="ABC-type transport auxiliary lipoprotein component"/>
    <property type="match status" value="1"/>
</dbReference>
<keyword evidence="1" id="KW-0732">Signal</keyword>
<evidence type="ECO:0000256" key="1">
    <source>
        <dbReference type="SAM" id="SignalP"/>
    </source>
</evidence>
<accession>A0A560CRF4</accession>
<dbReference type="Proteomes" id="UP000318529">
    <property type="component" value="Unassembled WGS sequence"/>
</dbReference>
<sequence length="230" mass="24412">MMSRLVTSRLVTSRLMKAMAALLAAGLMSGCAALNPTAPSLYTLTPGTVAESGPPPVSWQLLVEPPAASAGIDTPRIAVTRSATALDYFAGVSWADRAPNMVQGLIVQSFEDSRRIVSVGRDSAGLRSDFLLKTELRDFQAEFSDANATAPDRVRVRLSAKLVAMPNRTIEAGETFDAVVPVRGADFTDVIAAFNTALGQVEGALVDWTLRRGEAVFRAEAGRSRSAGSR</sequence>
<organism evidence="3 4">
    <name type="scientific">Azospirillum brasilense</name>
    <dbReference type="NCBI Taxonomy" id="192"/>
    <lineage>
        <taxon>Bacteria</taxon>
        <taxon>Pseudomonadati</taxon>
        <taxon>Pseudomonadota</taxon>
        <taxon>Alphaproteobacteria</taxon>
        <taxon>Rhodospirillales</taxon>
        <taxon>Azospirillaceae</taxon>
        <taxon>Azospirillum</taxon>
    </lineage>
</organism>
<dbReference type="InterPro" id="IPR005586">
    <property type="entry name" value="ABC_trans_aux"/>
</dbReference>
<evidence type="ECO:0000313" key="4">
    <source>
        <dbReference type="Proteomes" id="UP000318529"/>
    </source>
</evidence>
<dbReference type="AlphaFoldDB" id="A0A560CRF4"/>
<proteinExistence type="predicted"/>
<comment type="caution">
    <text evidence="3">The sequence shown here is derived from an EMBL/GenBank/DDBJ whole genome shotgun (WGS) entry which is preliminary data.</text>
</comment>
<evidence type="ECO:0000313" key="3">
    <source>
        <dbReference type="EMBL" id="TWA87440.1"/>
    </source>
</evidence>
<dbReference type="Pfam" id="PF03886">
    <property type="entry name" value="ABC_trans_aux"/>
    <property type="match status" value="1"/>
</dbReference>
<dbReference type="SUPFAM" id="SSF159594">
    <property type="entry name" value="XCC0632-like"/>
    <property type="match status" value="1"/>
</dbReference>
<feature type="domain" description="ABC-type transport auxiliary lipoprotein component" evidence="2">
    <location>
        <begin position="42"/>
        <end position="201"/>
    </location>
</feature>
<gene>
    <name evidence="3" type="ORF">FBZ83_101302</name>
</gene>
<feature type="signal peptide" evidence="1">
    <location>
        <begin position="1"/>
        <end position="32"/>
    </location>
</feature>